<keyword evidence="3" id="KW-0238">DNA-binding</keyword>
<name>A0A2R8ACD1_9RHOB</name>
<dbReference type="GO" id="GO:0003700">
    <property type="term" value="F:DNA-binding transcription factor activity"/>
    <property type="evidence" value="ECO:0007669"/>
    <property type="project" value="InterPro"/>
</dbReference>
<dbReference type="Pfam" id="PF00126">
    <property type="entry name" value="HTH_1"/>
    <property type="match status" value="1"/>
</dbReference>
<evidence type="ECO:0000256" key="1">
    <source>
        <dbReference type="ARBA" id="ARBA00009437"/>
    </source>
</evidence>
<dbReference type="OrthoDB" id="9815174at2"/>
<organism evidence="6 7">
    <name type="scientific">Pontivivens insulae</name>
    <dbReference type="NCBI Taxonomy" id="1639689"/>
    <lineage>
        <taxon>Bacteria</taxon>
        <taxon>Pseudomonadati</taxon>
        <taxon>Pseudomonadota</taxon>
        <taxon>Alphaproteobacteria</taxon>
        <taxon>Rhodobacterales</taxon>
        <taxon>Paracoccaceae</taxon>
        <taxon>Pontivivens</taxon>
    </lineage>
</organism>
<keyword evidence="2" id="KW-0805">Transcription regulation</keyword>
<reference evidence="6 7" key="1">
    <citation type="submission" date="2018-03" db="EMBL/GenBank/DDBJ databases">
        <authorList>
            <person name="Keele B.F."/>
        </authorList>
    </citation>
    <scope>NUCLEOTIDE SEQUENCE [LARGE SCALE GENOMIC DNA]</scope>
    <source>
        <strain evidence="6 7">CeCT 8812</strain>
    </source>
</reference>
<evidence type="ECO:0000256" key="2">
    <source>
        <dbReference type="ARBA" id="ARBA00023015"/>
    </source>
</evidence>
<evidence type="ECO:0000313" key="6">
    <source>
        <dbReference type="EMBL" id="SPF29896.1"/>
    </source>
</evidence>
<comment type="similarity">
    <text evidence="1">Belongs to the LysR transcriptional regulatory family.</text>
</comment>
<dbReference type="PRINTS" id="PR00039">
    <property type="entry name" value="HTHLYSR"/>
</dbReference>
<feature type="domain" description="HTH lysR-type" evidence="5">
    <location>
        <begin position="1"/>
        <end position="58"/>
    </location>
</feature>
<proteinExistence type="inferred from homology"/>
<evidence type="ECO:0000259" key="5">
    <source>
        <dbReference type="PROSITE" id="PS50931"/>
    </source>
</evidence>
<dbReference type="EMBL" id="OMKW01000003">
    <property type="protein sequence ID" value="SPF29896.1"/>
    <property type="molecule type" value="Genomic_DNA"/>
</dbReference>
<dbReference type="Gene3D" id="3.40.190.290">
    <property type="match status" value="1"/>
</dbReference>
<dbReference type="Pfam" id="PF03466">
    <property type="entry name" value="LysR_substrate"/>
    <property type="match status" value="1"/>
</dbReference>
<dbReference type="PROSITE" id="PS50931">
    <property type="entry name" value="HTH_LYSR"/>
    <property type="match status" value="1"/>
</dbReference>
<sequence>MDIVLLETFLDVLETRNFNQTAARLDISQSSVSGRIRKLESDLGATLFERGQSGATPTSTGLRFEEHARQIKTSWDQARRSVASGTDYEEILNLSGQFSLSKLVLVDWVLALRARKPELAIDIQADYSEQITRDLAVGLVDVALLFAPRYLPDLQIKQEGEAAFVMVSTHGPQLADVRQQSYINNGYTKSFIRQHAALLPDLSNGTIWAGNEELALDFLARSGGTTYLPRRMALSRTDLKLVEDAPVITQPVFSAVHIRQSHKPNIVLALEALRHSISLRTLS</sequence>
<gene>
    <name evidence="6" type="primary">cysL</name>
    <name evidence="6" type="ORF">POI8812_02220</name>
</gene>
<dbReference type="GO" id="GO:0003677">
    <property type="term" value="F:DNA binding"/>
    <property type="evidence" value="ECO:0007669"/>
    <property type="project" value="UniProtKB-KW"/>
</dbReference>
<dbReference type="Proteomes" id="UP000244932">
    <property type="component" value="Unassembled WGS sequence"/>
</dbReference>
<dbReference type="RefSeq" id="WP_108782633.1">
    <property type="nucleotide sequence ID" value="NZ_OMKW01000003.1"/>
</dbReference>
<dbReference type="SUPFAM" id="SSF46785">
    <property type="entry name" value="Winged helix' DNA-binding domain"/>
    <property type="match status" value="1"/>
</dbReference>
<dbReference type="InterPro" id="IPR036388">
    <property type="entry name" value="WH-like_DNA-bd_sf"/>
</dbReference>
<dbReference type="InterPro" id="IPR036390">
    <property type="entry name" value="WH_DNA-bd_sf"/>
</dbReference>
<keyword evidence="7" id="KW-1185">Reference proteome</keyword>
<evidence type="ECO:0000256" key="4">
    <source>
        <dbReference type="ARBA" id="ARBA00023163"/>
    </source>
</evidence>
<dbReference type="SUPFAM" id="SSF53850">
    <property type="entry name" value="Periplasmic binding protein-like II"/>
    <property type="match status" value="1"/>
</dbReference>
<dbReference type="AlphaFoldDB" id="A0A2R8ACD1"/>
<protein>
    <submittedName>
        <fullName evidence="6">HTH-type transcriptional regulator CysL</fullName>
    </submittedName>
</protein>
<dbReference type="InterPro" id="IPR000847">
    <property type="entry name" value="LysR_HTH_N"/>
</dbReference>
<dbReference type="PANTHER" id="PTHR30346:SF28">
    <property type="entry name" value="HTH-TYPE TRANSCRIPTIONAL REGULATOR CYNR"/>
    <property type="match status" value="1"/>
</dbReference>
<dbReference type="PANTHER" id="PTHR30346">
    <property type="entry name" value="TRANSCRIPTIONAL DUAL REGULATOR HCAR-RELATED"/>
    <property type="match status" value="1"/>
</dbReference>
<evidence type="ECO:0000313" key="7">
    <source>
        <dbReference type="Proteomes" id="UP000244932"/>
    </source>
</evidence>
<evidence type="ECO:0000256" key="3">
    <source>
        <dbReference type="ARBA" id="ARBA00023125"/>
    </source>
</evidence>
<dbReference type="GO" id="GO:0032993">
    <property type="term" value="C:protein-DNA complex"/>
    <property type="evidence" value="ECO:0007669"/>
    <property type="project" value="TreeGrafter"/>
</dbReference>
<dbReference type="Gene3D" id="1.10.10.10">
    <property type="entry name" value="Winged helix-like DNA-binding domain superfamily/Winged helix DNA-binding domain"/>
    <property type="match status" value="1"/>
</dbReference>
<accession>A0A2R8ACD1</accession>
<dbReference type="InterPro" id="IPR005119">
    <property type="entry name" value="LysR_subst-bd"/>
</dbReference>
<keyword evidence="4" id="KW-0804">Transcription</keyword>